<protein>
    <submittedName>
        <fullName evidence="1">Uncharacterized protein</fullName>
    </submittedName>
</protein>
<gene>
    <name evidence="1" type="ORF">DFH07DRAFT_969597</name>
</gene>
<dbReference type="Proteomes" id="UP001215280">
    <property type="component" value="Unassembled WGS sequence"/>
</dbReference>
<keyword evidence="2" id="KW-1185">Reference proteome</keyword>
<organism evidence="1 2">
    <name type="scientific">Mycena maculata</name>
    <dbReference type="NCBI Taxonomy" id="230809"/>
    <lineage>
        <taxon>Eukaryota</taxon>
        <taxon>Fungi</taxon>
        <taxon>Dikarya</taxon>
        <taxon>Basidiomycota</taxon>
        <taxon>Agaricomycotina</taxon>
        <taxon>Agaricomycetes</taxon>
        <taxon>Agaricomycetidae</taxon>
        <taxon>Agaricales</taxon>
        <taxon>Marasmiineae</taxon>
        <taxon>Mycenaceae</taxon>
        <taxon>Mycena</taxon>
    </lineage>
</organism>
<name>A0AAD7HVH7_9AGAR</name>
<accession>A0AAD7HVH7</accession>
<evidence type="ECO:0000313" key="1">
    <source>
        <dbReference type="EMBL" id="KAJ7729268.1"/>
    </source>
</evidence>
<proteinExistence type="predicted"/>
<reference evidence="1" key="1">
    <citation type="submission" date="2023-03" db="EMBL/GenBank/DDBJ databases">
        <title>Massive genome expansion in bonnet fungi (Mycena s.s.) driven by repeated elements and novel gene families across ecological guilds.</title>
        <authorList>
            <consortium name="Lawrence Berkeley National Laboratory"/>
            <person name="Harder C.B."/>
            <person name="Miyauchi S."/>
            <person name="Viragh M."/>
            <person name="Kuo A."/>
            <person name="Thoen E."/>
            <person name="Andreopoulos B."/>
            <person name="Lu D."/>
            <person name="Skrede I."/>
            <person name="Drula E."/>
            <person name="Henrissat B."/>
            <person name="Morin E."/>
            <person name="Kohler A."/>
            <person name="Barry K."/>
            <person name="LaButti K."/>
            <person name="Morin E."/>
            <person name="Salamov A."/>
            <person name="Lipzen A."/>
            <person name="Mereny Z."/>
            <person name="Hegedus B."/>
            <person name="Baldrian P."/>
            <person name="Stursova M."/>
            <person name="Weitz H."/>
            <person name="Taylor A."/>
            <person name="Grigoriev I.V."/>
            <person name="Nagy L.G."/>
            <person name="Martin F."/>
            <person name="Kauserud H."/>
        </authorList>
    </citation>
    <scope>NUCLEOTIDE SEQUENCE</scope>
    <source>
        <strain evidence="1">CBHHK188m</strain>
    </source>
</reference>
<sequence length="106" mass="11807">MFNVSSQLTEHFHRAGILPRGPIRAAGSAALTALMANFDGLQFEQVFACDPSAQPWDYKSWGDFFVRTFQPGIRTLQAPENPNIINAACESQLYNLAENVQARDTF</sequence>
<comment type="caution">
    <text evidence="1">The sequence shown here is derived from an EMBL/GenBank/DDBJ whole genome shotgun (WGS) entry which is preliminary data.</text>
</comment>
<dbReference type="AlphaFoldDB" id="A0AAD7HVH7"/>
<dbReference type="EMBL" id="JARJLG010000199">
    <property type="protein sequence ID" value="KAJ7729268.1"/>
    <property type="molecule type" value="Genomic_DNA"/>
</dbReference>
<evidence type="ECO:0000313" key="2">
    <source>
        <dbReference type="Proteomes" id="UP001215280"/>
    </source>
</evidence>